<dbReference type="GO" id="GO:0016788">
    <property type="term" value="F:hydrolase activity, acting on ester bonds"/>
    <property type="evidence" value="ECO:0007669"/>
    <property type="project" value="InterPro"/>
</dbReference>
<dbReference type="InterPro" id="IPR036514">
    <property type="entry name" value="SGNH_hydro_sf"/>
</dbReference>
<dbReference type="Proteomes" id="UP001054889">
    <property type="component" value="Unassembled WGS sequence"/>
</dbReference>
<feature type="region of interest" description="Disordered" evidence="4">
    <location>
        <begin position="34"/>
        <end position="75"/>
    </location>
</feature>
<evidence type="ECO:0000256" key="5">
    <source>
        <dbReference type="SAM" id="Phobius"/>
    </source>
</evidence>
<gene>
    <name evidence="6" type="primary">gb06891</name>
    <name evidence="6" type="ORF">PR202_gb06891</name>
</gene>
<reference evidence="6" key="1">
    <citation type="journal article" date="2018" name="DNA Res.">
        <title>Multiple hybrid de novo genome assembly of finger millet, an orphan allotetraploid crop.</title>
        <authorList>
            <person name="Hatakeyama M."/>
            <person name="Aluri S."/>
            <person name="Balachadran M.T."/>
            <person name="Sivarajan S.R."/>
            <person name="Patrignani A."/>
            <person name="Gruter S."/>
            <person name="Poveda L."/>
            <person name="Shimizu-Inatsugi R."/>
            <person name="Baeten J."/>
            <person name="Francoijs K.J."/>
            <person name="Nataraja K.N."/>
            <person name="Reddy Y.A.N."/>
            <person name="Phadnis S."/>
            <person name="Ravikumar R.L."/>
            <person name="Schlapbach R."/>
            <person name="Sreeman S.M."/>
            <person name="Shimizu K.K."/>
        </authorList>
    </citation>
    <scope>NUCLEOTIDE SEQUENCE</scope>
</reference>
<keyword evidence="5" id="KW-0812">Transmembrane</keyword>
<evidence type="ECO:0000313" key="7">
    <source>
        <dbReference type="Proteomes" id="UP001054889"/>
    </source>
</evidence>
<dbReference type="Gene3D" id="3.40.50.1110">
    <property type="entry name" value="SGNH hydrolase"/>
    <property type="match status" value="1"/>
</dbReference>
<dbReference type="PANTHER" id="PTHR45648">
    <property type="entry name" value="GDSL LIPASE/ACYLHYDROLASE FAMILY PROTEIN (AFU_ORTHOLOGUE AFUA_4G14700)"/>
    <property type="match status" value="1"/>
</dbReference>
<evidence type="ECO:0000256" key="3">
    <source>
        <dbReference type="ARBA" id="ARBA00022963"/>
    </source>
</evidence>
<dbReference type="CDD" id="cd01837">
    <property type="entry name" value="SGNH_plant_lipase_like"/>
    <property type="match status" value="1"/>
</dbReference>
<evidence type="ECO:0008006" key="8">
    <source>
        <dbReference type="Google" id="ProtNLM"/>
    </source>
</evidence>
<dbReference type="InterPro" id="IPR035669">
    <property type="entry name" value="SGNH_plant_lipase-like"/>
</dbReference>
<sequence>MDAPPAARAAMLNGPANNRNRCWTQSTLYLDPTKNLSAQLTGRDRRTGPGSRDEVQHPAGPSPVHHRLVQSTTARPRAPEMAALLPLAIAVLLLLSAAAAARRASPPPPTASPLAPALFVIGDSTSDVGTNNYLGTLARADREPYGRDFDTHRPTGRFSNGRIPVDYLAEKLGLPFVPPYLEQNMRSGAGGLTNISGMVQGVNYASAAAGIISSSGSDLGMHVSLTQQVQQVEDTYEQLSLALGEVAAADLFSRSVFFVSIGSNDFIHYYLRNVSGVQTRYLPWEFNRLLVNTMRQEIKNLYNINVRKVILMGLPPVGCAPHFLEEYGSQNGECIDYINNIVIEFNYALRYMSNEFIRQYPDSMITYCDTFEGSVDILNNRDLYGFVTTTDACCGLGKYGGLIMCVLPQMACSNASTHVWWDEFHPTDAVNRILADNVWSGQHTQMCHPLNLQDMVKPRK</sequence>
<proteinExistence type="inferred from homology"/>
<dbReference type="GO" id="GO:0016042">
    <property type="term" value="P:lipid catabolic process"/>
    <property type="evidence" value="ECO:0007669"/>
    <property type="project" value="UniProtKB-KW"/>
</dbReference>
<keyword evidence="5" id="KW-1133">Transmembrane helix</keyword>
<dbReference type="EMBL" id="BQKI01000074">
    <property type="protein sequence ID" value="GJN19599.1"/>
    <property type="molecule type" value="Genomic_DNA"/>
</dbReference>
<feature type="transmembrane region" description="Helical" evidence="5">
    <location>
        <begin position="81"/>
        <end position="101"/>
    </location>
</feature>
<reference evidence="6" key="2">
    <citation type="submission" date="2021-12" db="EMBL/GenBank/DDBJ databases">
        <title>Resequencing data analysis of finger millet.</title>
        <authorList>
            <person name="Hatakeyama M."/>
            <person name="Aluri S."/>
            <person name="Balachadran M.T."/>
            <person name="Sivarajan S.R."/>
            <person name="Poveda L."/>
            <person name="Shimizu-Inatsugi R."/>
            <person name="Schlapbach R."/>
            <person name="Sreeman S.M."/>
            <person name="Shimizu K.K."/>
        </authorList>
    </citation>
    <scope>NUCLEOTIDE SEQUENCE</scope>
</reference>
<evidence type="ECO:0000256" key="1">
    <source>
        <dbReference type="ARBA" id="ARBA00008668"/>
    </source>
</evidence>
<feature type="compositionally biased region" description="Basic and acidic residues" evidence="4">
    <location>
        <begin position="42"/>
        <end position="56"/>
    </location>
</feature>
<keyword evidence="2" id="KW-0378">Hydrolase</keyword>
<dbReference type="AlphaFoldDB" id="A0AAV5E8Z5"/>
<comment type="similarity">
    <text evidence="1">Belongs to the 'GDSL' lipolytic enzyme family.</text>
</comment>
<protein>
    <recommendedName>
        <fullName evidence="8">GDSL esterase/lipase 7</fullName>
    </recommendedName>
</protein>
<dbReference type="InterPro" id="IPR051058">
    <property type="entry name" value="GDSL_Est/Lipase"/>
</dbReference>
<keyword evidence="3" id="KW-0443">Lipid metabolism</keyword>
<dbReference type="Pfam" id="PF00657">
    <property type="entry name" value="Lipase_GDSL"/>
    <property type="match status" value="1"/>
</dbReference>
<evidence type="ECO:0000313" key="6">
    <source>
        <dbReference type="EMBL" id="GJN19599.1"/>
    </source>
</evidence>
<evidence type="ECO:0000256" key="4">
    <source>
        <dbReference type="SAM" id="MobiDB-lite"/>
    </source>
</evidence>
<dbReference type="SUPFAM" id="SSF52266">
    <property type="entry name" value="SGNH hydrolase"/>
    <property type="match status" value="1"/>
</dbReference>
<accession>A0AAV5E8Z5</accession>
<keyword evidence="7" id="KW-1185">Reference proteome</keyword>
<keyword evidence="3" id="KW-0442">Lipid degradation</keyword>
<keyword evidence="5" id="KW-0472">Membrane</keyword>
<name>A0AAV5E8Z5_ELECO</name>
<organism evidence="6 7">
    <name type="scientific">Eleusine coracana subsp. coracana</name>
    <dbReference type="NCBI Taxonomy" id="191504"/>
    <lineage>
        <taxon>Eukaryota</taxon>
        <taxon>Viridiplantae</taxon>
        <taxon>Streptophyta</taxon>
        <taxon>Embryophyta</taxon>
        <taxon>Tracheophyta</taxon>
        <taxon>Spermatophyta</taxon>
        <taxon>Magnoliopsida</taxon>
        <taxon>Liliopsida</taxon>
        <taxon>Poales</taxon>
        <taxon>Poaceae</taxon>
        <taxon>PACMAD clade</taxon>
        <taxon>Chloridoideae</taxon>
        <taxon>Cynodonteae</taxon>
        <taxon>Eleusininae</taxon>
        <taxon>Eleusine</taxon>
    </lineage>
</organism>
<dbReference type="InterPro" id="IPR001087">
    <property type="entry name" value="GDSL"/>
</dbReference>
<evidence type="ECO:0000256" key="2">
    <source>
        <dbReference type="ARBA" id="ARBA00022801"/>
    </source>
</evidence>
<comment type="caution">
    <text evidence="6">The sequence shown here is derived from an EMBL/GenBank/DDBJ whole genome shotgun (WGS) entry which is preliminary data.</text>
</comment>
<dbReference type="PANTHER" id="PTHR45648:SF13">
    <property type="entry name" value="OS02G0290900 PROTEIN"/>
    <property type="match status" value="1"/>
</dbReference>